<gene>
    <name evidence="2" type="ORF">ACFQQG_01300</name>
</gene>
<reference evidence="2 3" key="1">
    <citation type="journal article" date="2019" name="Int. J. Syst. Evol. Microbiol.">
        <title>The Global Catalogue of Microorganisms (GCM) 10K type strain sequencing project: providing services to taxonomists for standard genome sequencing and annotation.</title>
        <authorList>
            <consortium name="The Broad Institute Genomics Platform"/>
            <consortium name="The Broad Institute Genome Sequencing Center for Infectious Disease"/>
            <person name="Wu L."/>
            <person name="Ma J."/>
        </authorList>
    </citation>
    <scope>NUCLEOTIDE SEQUENCE [LARGE SCALE GENOMIC DNA]</scope>
    <source>
        <strain evidence="2 3">JCM 30072</strain>
    </source>
</reference>
<protein>
    <recommendedName>
        <fullName evidence="4">PH domain-containing protein</fullName>
    </recommendedName>
</protein>
<evidence type="ECO:0000256" key="1">
    <source>
        <dbReference type="SAM" id="Phobius"/>
    </source>
</evidence>
<evidence type="ECO:0008006" key="4">
    <source>
        <dbReference type="Google" id="ProtNLM"/>
    </source>
</evidence>
<keyword evidence="3" id="KW-1185">Reference proteome</keyword>
<keyword evidence="1" id="KW-0812">Transmembrane</keyword>
<accession>A0ABD5W1G7</accession>
<dbReference type="GeneID" id="76628870"/>
<proteinExistence type="predicted"/>
<feature type="transmembrane region" description="Helical" evidence="1">
    <location>
        <begin position="20"/>
        <end position="46"/>
    </location>
</feature>
<dbReference type="AlphaFoldDB" id="A0ABD5W1G7"/>
<comment type="caution">
    <text evidence="2">The sequence shown here is derived from an EMBL/GenBank/DDBJ whole genome shotgun (WGS) entry which is preliminary data.</text>
</comment>
<dbReference type="Proteomes" id="UP001596445">
    <property type="component" value="Unassembled WGS sequence"/>
</dbReference>
<feature type="transmembrane region" description="Helical" evidence="1">
    <location>
        <begin position="85"/>
        <end position="107"/>
    </location>
</feature>
<organism evidence="2 3">
    <name type="scientific">Halovenus salina</name>
    <dbReference type="NCBI Taxonomy" id="1510225"/>
    <lineage>
        <taxon>Archaea</taxon>
        <taxon>Methanobacteriati</taxon>
        <taxon>Methanobacteriota</taxon>
        <taxon>Stenosarchaea group</taxon>
        <taxon>Halobacteria</taxon>
        <taxon>Halobacteriales</taxon>
        <taxon>Haloarculaceae</taxon>
        <taxon>Halovenus</taxon>
    </lineage>
</organism>
<feature type="transmembrane region" description="Helical" evidence="1">
    <location>
        <begin position="165"/>
        <end position="181"/>
    </location>
</feature>
<feature type="transmembrane region" description="Helical" evidence="1">
    <location>
        <begin position="113"/>
        <end position="134"/>
    </location>
</feature>
<dbReference type="RefSeq" id="WP_267162781.1">
    <property type="nucleotide sequence ID" value="NZ_CP112972.1"/>
</dbReference>
<feature type="transmembrane region" description="Helical" evidence="1">
    <location>
        <begin position="52"/>
        <end position="73"/>
    </location>
</feature>
<evidence type="ECO:0000313" key="2">
    <source>
        <dbReference type="EMBL" id="MFC7057053.1"/>
    </source>
</evidence>
<feature type="transmembrane region" description="Helical" evidence="1">
    <location>
        <begin position="187"/>
        <end position="206"/>
    </location>
</feature>
<name>A0ABD5W1G7_9EURY</name>
<evidence type="ECO:0000313" key="3">
    <source>
        <dbReference type="Proteomes" id="UP001596445"/>
    </source>
</evidence>
<keyword evidence="1" id="KW-0472">Membrane</keyword>
<keyword evidence="1" id="KW-1133">Transmembrane helix</keyword>
<dbReference type="EMBL" id="JBHSZI010000001">
    <property type="protein sequence ID" value="MFC7057053.1"/>
    <property type="molecule type" value="Genomic_DNA"/>
</dbReference>
<sequence>MAETSNTLSQRADPTPDLGFRLAVGGYTGTVLAGVLVFGLSLAGIIDVAGLGVSAVVAFLSGAVLGILAIPRTRDGPERLGRSRLRYALVAPSLVLLAGTAVAWLLALGSTAVTVGVFATLLSASPAFLVVMMARSRYVRRQYLSSEAAVTWQATSSPAARRQRLTLSVVVLLGTGVLLAVDTVVSVGYHVLAPALGGIGGSLLGISVRTDRFRVYEGGIEIEHPASNRFIPWRQFEGYQVNDDELRLVRRWWPDHRHDLGRIDDPVAVVDALEDHLDCLGDEQFTTG</sequence>